<name>A0A6N9HA80_9MICO</name>
<dbReference type="SUPFAM" id="SSF52266">
    <property type="entry name" value="SGNH hydrolase"/>
    <property type="match status" value="1"/>
</dbReference>
<dbReference type="RefSeq" id="WP_160954329.1">
    <property type="nucleotide sequence ID" value="NZ_WWEQ01000099.1"/>
</dbReference>
<comment type="caution">
    <text evidence="3">The sequence shown here is derived from an EMBL/GenBank/DDBJ whole genome shotgun (WGS) entry which is preliminary data.</text>
</comment>
<dbReference type="InterPro" id="IPR036514">
    <property type="entry name" value="SGNH_hydro_sf"/>
</dbReference>
<feature type="compositionally biased region" description="Basic residues" evidence="1">
    <location>
        <begin position="10"/>
        <end position="25"/>
    </location>
</feature>
<dbReference type="GO" id="GO:0004622">
    <property type="term" value="F:phosphatidylcholine lysophospholipase activity"/>
    <property type="evidence" value="ECO:0007669"/>
    <property type="project" value="TreeGrafter"/>
</dbReference>
<keyword evidence="3" id="KW-0378">Hydrolase</keyword>
<accession>A0A6N9HA80</accession>
<dbReference type="Proteomes" id="UP000469215">
    <property type="component" value="Unassembled WGS sequence"/>
</dbReference>
<feature type="domain" description="SGNH hydrolase-type esterase" evidence="2">
    <location>
        <begin position="86"/>
        <end position="254"/>
    </location>
</feature>
<organism evidence="3 4">
    <name type="scientific">Brevibacterium rongguiense</name>
    <dbReference type="NCBI Taxonomy" id="2695267"/>
    <lineage>
        <taxon>Bacteria</taxon>
        <taxon>Bacillati</taxon>
        <taxon>Actinomycetota</taxon>
        <taxon>Actinomycetes</taxon>
        <taxon>Micrococcales</taxon>
        <taxon>Brevibacteriaceae</taxon>
        <taxon>Brevibacterium</taxon>
    </lineage>
</organism>
<dbReference type="CDD" id="cd00229">
    <property type="entry name" value="SGNH_hydrolase"/>
    <property type="match status" value="1"/>
</dbReference>
<dbReference type="AlphaFoldDB" id="A0A6N9HA80"/>
<gene>
    <name evidence="3" type="ORF">GSY69_13400</name>
</gene>
<sequence length="285" mass="30953">MSGAPGPRPRAPHRPRASHRPQPARRYRPAASWAAALGGVALGAGLGYAASVARVQIQSRLFPRYWELVAHPPQAAPAEAPIAMSVLGDSAAAGVGANDPQSGYVGLLAARLAAATGREVRVSNVAVPGASSWLLMEHQLPLFERLPEADLVLCIIGANDIADRRFTLEGFVWTAERLYPRLPAGTVVATIPSFGLPWLERKVRAANAVIVRLAREHDLELADLYTATRRLWPFAYLLHQGGDFFHPNERGYRVWADAIWPALERAWARRERPTQPAAGAPEARG</sequence>
<dbReference type="InterPro" id="IPR051532">
    <property type="entry name" value="Ester_Hydrolysis_Enzymes"/>
</dbReference>
<protein>
    <submittedName>
        <fullName evidence="3">SGNH/GDSL hydrolase family protein</fullName>
    </submittedName>
</protein>
<evidence type="ECO:0000313" key="3">
    <source>
        <dbReference type="EMBL" id="MYM20929.1"/>
    </source>
</evidence>
<feature type="region of interest" description="Disordered" evidence="1">
    <location>
        <begin position="1"/>
        <end position="25"/>
    </location>
</feature>
<proteinExistence type="predicted"/>
<evidence type="ECO:0000313" key="4">
    <source>
        <dbReference type="Proteomes" id="UP000469215"/>
    </source>
</evidence>
<reference evidence="3 4" key="1">
    <citation type="submission" date="2020-01" db="EMBL/GenBank/DDBJ databases">
        <authorList>
            <person name="Deng T."/>
        </authorList>
    </citation>
    <scope>NUCLEOTIDE SEQUENCE [LARGE SCALE GENOMIC DNA]</scope>
    <source>
        <strain evidence="3 4">5221</strain>
    </source>
</reference>
<evidence type="ECO:0000256" key="1">
    <source>
        <dbReference type="SAM" id="MobiDB-lite"/>
    </source>
</evidence>
<dbReference type="Gene3D" id="3.40.50.1110">
    <property type="entry name" value="SGNH hydrolase"/>
    <property type="match status" value="1"/>
</dbReference>
<evidence type="ECO:0000259" key="2">
    <source>
        <dbReference type="Pfam" id="PF13472"/>
    </source>
</evidence>
<dbReference type="PANTHER" id="PTHR30383">
    <property type="entry name" value="THIOESTERASE 1/PROTEASE 1/LYSOPHOSPHOLIPASE L1"/>
    <property type="match status" value="1"/>
</dbReference>
<dbReference type="EMBL" id="WWEQ01000099">
    <property type="protein sequence ID" value="MYM20929.1"/>
    <property type="molecule type" value="Genomic_DNA"/>
</dbReference>
<dbReference type="Pfam" id="PF13472">
    <property type="entry name" value="Lipase_GDSL_2"/>
    <property type="match status" value="1"/>
</dbReference>
<dbReference type="InterPro" id="IPR013830">
    <property type="entry name" value="SGNH_hydro"/>
</dbReference>
<keyword evidence="4" id="KW-1185">Reference proteome</keyword>
<dbReference type="PANTHER" id="PTHR30383:SF5">
    <property type="entry name" value="SGNH HYDROLASE-TYPE ESTERASE DOMAIN-CONTAINING PROTEIN"/>
    <property type="match status" value="1"/>
</dbReference>